<dbReference type="PANTHER" id="PTHR35908">
    <property type="entry name" value="HYPOTHETICAL FUSION PROTEIN"/>
    <property type="match status" value="1"/>
</dbReference>
<dbReference type="CDD" id="cd06587">
    <property type="entry name" value="VOC"/>
    <property type="match status" value="1"/>
</dbReference>
<dbReference type="InterPro" id="IPR029068">
    <property type="entry name" value="Glyas_Bleomycin-R_OHBP_Dase"/>
</dbReference>
<dbReference type="PROSITE" id="PS51819">
    <property type="entry name" value="VOC"/>
    <property type="match status" value="1"/>
</dbReference>
<dbReference type="Proteomes" id="UP000308632">
    <property type="component" value="Unassembled WGS sequence"/>
</dbReference>
<sequence length="247" mass="26610">MSSRLFALSFDAQEPERLARFWAGLLNLEATGAPHDETADEAYDGVLLLSGNDAGYRLGFRSSPARKTDQNRLHFDLTSSSPDDQRELVAKALDLGGRHCDVGQGPDASHVVLADPEGNEFCVIEPGNSFLAGCGRIGALACDGSRAVGYFWSEALGWPLVWDQDEETAVQSPDGGTKITWGGPPLMPDPGRDLHLDLTPDDDQEAEVERLVALGAKRLDVARGGDGAVLLADPDGNTFRVLARRRR</sequence>
<feature type="domain" description="VOC" evidence="1">
    <location>
        <begin position="133"/>
        <end position="244"/>
    </location>
</feature>
<evidence type="ECO:0000313" key="2">
    <source>
        <dbReference type="EMBL" id="TKS95374.1"/>
    </source>
</evidence>
<gene>
    <name evidence="2" type="ORF">E4U92_35325</name>
</gene>
<dbReference type="InterPro" id="IPR037523">
    <property type="entry name" value="VOC_core"/>
</dbReference>
<proteinExistence type="predicted"/>
<evidence type="ECO:0000259" key="1">
    <source>
        <dbReference type="PROSITE" id="PS51819"/>
    </source>
</evidence>
<name>A0A4U5W238_STRGB</name>
<dbReference type="AlphaFoldDB" id="A0A4U5W238"/>
<dbReference type="EMBL" id="SZPR01000061">
    <property type="protein sequence ID" value="TKS95374.1"/>
    <property type="molecule type" value="Genomic_DNA"/>
</dbReference>
<reference evidence="2 3" key="1">
    <citation type="submission" date="2019-04" db="EMBL/GenBank/DDBJ databases">
        <title>Streptomyces lasaliensis sp.nov., an Actinomycete isolated from soil which produces the polyether antibiotic lasalocid.</title>
        <authorList>
            <person name="Erwin G."/>
            <person name="Haber C."/>
        </authorList>
    </citation>
    <scope>NUCLEOTIDE SEQUENCE [LARGE SCALE GENOMIC DNA]</scope>
    <source>
        <strain evidence="2 3">DSM 40089</strain>
    </source>
</reference>
<organism evidence="2 3">
    <name type="scientific">Streptomyces galbus</name>
    <dbReference type="NCBI Taxonomy" id="33898"/>
    <lineage>
        <taxon>Bacteria</taxon>
        <taxon>Bacillati</taxon>
        <taxon>Actinomycetota</taxon>
        <taxon>Actinomycetes</taxon>
        <taxon>Kitasatosporales</taxon>
        <taxon>Streptomycetaceae</taxon>
        <taxon>Streptomyces</taxon>
    </lineage>
</organism>
<accession>A0A4U5W238</accession>
<evidence type="ECO:0000313" key="3">
    <source>
        <dbReference type="Proteomes" id="UP000308632"/>
    </source>
</evidence>
<dbReference type="Gene3D" id="3.10.180.10">
    <property type="entry name" value="2,3-Dihydroxybiphenyl 1,2-Dioxygenase, domain 1"/>
    <property type="match status" value="2"/>
</dbReference>
<comment type="caution">
    <text evidence="2">The sequence shown here is derived from an EMBL/GenBank/DDBJ whole genome shotgun (WGS) entry which is preliminary data.</text>
</comment>
<dbReference type="Pfam" id="PF18029">
    <property type="entry name" value="Glyoxalase_6"/>
    <property type="match status" value="2"/>
</dbReference>
<dbReference type="PANTHER" id="PTHR35908:SF1">
    <property type="entry name" value="CONSERVED PROTEIN"/>
    <property type="match status" value="1"/>
</dbReference>
<dbReference type="InterPro" id="IPR041581">
    <property type="entry name" value="Glyoxalase_6"/>
</dbReference>
<dbReference type="RefSeq" id="WP_137304545.1">
    <property type="nucleotide sequence ID" value="NZ_JBPJFO010000001.1"/>
</dbReference>
<dbReference type="SUPFAM" id="SSF54593">
    <property type="entry name" value="Glyoxalase/Bleomycin resistance protein/Dihydroxybiphenyl dioxygenase"/>
    <property type="match status" value="2"/>
</dbReference>
<protein>
    <submittedName>
        <fullName evidence="2">VOC family protein</fullName>
    </submittedName>
</protein>